<gene>
    <name evidence="3" type="ordered locus">Plim_3073</name>
</gene>
<keyword evidence="1" id="KW-0472">Membrane</keyword>
<dbReference type="KEGG" id="plm:Plim_3073"/>
<evidence type="ECO:0000313" key="3">
    <source>
        <dbReference type="EMBL" id="ADG68892.1"/>
    </source>
</evidence>
<name>D5SSU1_PLAL2</name>
<keyword evidence="4" id="KW-1185">Reference proteome</keyword>
<dbReference type="HOGENOM" id="CLU_1026200_0_0_0"/>
<feature type="domain" description="GYF" evidence="2">
    <location>
        <begin position="7"/>
        <end position="56"/>
    </location>
</feature>
<dbReference type="Pfam" id="PF14237">
    <property type="entry name" value="GYF_2"/>
    <property type="match status" value="1"/>
</dbReference>
<feature type="transmembrane region" description="Helical" evidence="1">
    <location>
        <begin position="161"/>
        <end position="180"/>
    </location>
</feature>
<evidence type="ECO:0000256" key="1">
    <source>
        <dbReference type="SAM" id="Phobius"/>
    </source>
</evidence>
<keyword evidence="1" id="KW-0812">Transmembrane</keyword>
<evidence type="ECO:0000259" key="2">
    <source>
        <dbReference type="Pfam" id="PF14237"/>
    </source>
</evidence>
<keyword evidence="1" id="KW-1133">Transmembrane helix</keyword>
<organism evidence="3 4">
    <name type="scientific">Planctopirus limnophila (strain ATCC 43296 / DSM 3776 / IFAM 1008 / Mu 290)</name>
    <name type="common">Planctomyces limnophilus</name>
    <dbReference type="NCBI Taxonomy" id="521674"/>
    <lineage>
        <taxon>Bacteria</taxon>
        <taxon>Pseudomonadati</taxon>
        <taxon>Planctomycetota</taxon>
        <taxon>Planctomycetia</taxon>
        <taxon>Planctomycetales</taxon>
        <taxon>Planctomycetaceae</taxon>
        <taxon>Planctopirus</taxon>
    </lineage>
</organism>
<dbReference type="Proteomes" id="UP000002220">
    <property type="component" value="Chromosome"/>
</dbReference>
<feature type="transmembrane region" description="Helical" evidence="1">
    <location>
        <begin position="216"/>
        <end position="241"/>
    </location>
</feature>
<accession>D5SSU1</accession>
<feature type="transmembrane region" description="Helical" evidence="1">
    <location>
        <begin position="192"/>
        <end position="210"/>
    </location>
</feature>
<protein>
    <recommendedName>
        <fullName evidence="2">GYF domain-containing protein</fullName>
    </recommendedName>
</protein>
<dbReference type="AlphaFoldDB" id="D5SSU1"/>
<reference evidence="3 4" key="1">
    <citation type="journal article" date="2010" name="Stand. Genomic Sci.">
        <title>Complete genome sequence of Planctomyces limnophilus type strain (Mu 290).</title>
        <authorList>
            <person name="Labutti K."/>
            <person name="Sikorski J."/>
            <person name="Schneider S."/>
            <person name="Nolan M."/>
            <person name="Lucas S."/>
            <person name="Glavina Del Rio T."/>
            <person name="Tice H."/>
            <person name="Cheng J.F."/>
            <person name="Goodwin L."/>
            <person name="Pitluck S."/>
            <person name="Liolios K."/>
            <person name="Ivanova N."/>
            <person name="Mavromatis K."/>
            <person name="Mikhailova N."/>
            <person name="Pati A."/>
            <person name="Chen A."/>
            <person name="Palaniappan K."/>
            <person name="Land M."/>
            <person name="Hauser L."/>
            <person name="Chang Y.J."/>
            <person name="Jeffries C.D."/>
            <person name="Tindall B.J."/>
            <person name="Rohde M."/>
            <person name="Goker M."/>
            <person name="Woyke T."/>
            <person name="Bristow J."/>
            <person name="Eisen J.A."/>
            <person name="Markowitz V."/>
            <person name="Hugenholtz P."/>
            <person name="Kyrpides N.C."/>
            <person name="Klenk H.P."/>
            <person name="Lapidus A."/>
        </authorList>
    </citation>
    <scope>NUCLEOTIDE SEQUENCE [LARGE SCALE GENOMIC DNA]</scope>
    <source>
        <strain evidence="4">ATCC 43296 / DSM 3776 / IFAM 1008 / 290</strain>
    </source>
</reference>
<evidence type="ECO:0000313" key="4">
    <source>
        <dbReference type="Proteomes" id="UP000002220"/>
    </source>
</evidence>
<dbReference type="InterPro" id="IPR025640">
    <property type="entry name" value="GYF_2"/>
</dbReference>
<sequence length="271" mass="30048">MSTIGPWYCSRGQKRAGPFETEQLHALIRAGKIKSTDLICPKNGDDWKPVSDWPDFCADNSVAKGSATARPRSQKSPIQSMNCPQCSHAISSNDIRTGLPPECPQCGLKLMISGTIRASGRQLELPEKSRQQFNSTTRPVEVTRQMASAQKQSINLRDVVIAQKLLILSLLPLPIAMFFWPQLLILWPLRILVLLLQMAAIIRLCLVIRLPAWKTIASLVAALAPFLALVPLLSVFSFFWLNMQANRVLRNSGLRSGFLGVSLSQMKDFPG</sequence>
<dbReference type="STRING" id="521674.Plim_3073"/>
<proteinExistence type="predicted"/>
<dbReference type="EMBL" id="CP001744">
    <property type="protein sequence ID" value="ADG68892.1"/>
    <property type="molecule type" value="Genomic_DNA"/>
</dbReference>